<keyword evidence="4" id="KW-0805">Transcription regulation</keyword>
<dbReference type="InterPro" id="IPR036097">
    <property type="entry name" value="HisK_dim/P_sf"/>
</dbReference>
<feature type="domain" description="HTH araC/xylS-type" evidence="9">
    <location>
        <begin position="1290"/>
        <end position="1389"/>
    </location>
</feature>
<dbReference type="PROSITE" id="PS50110">
    <property type="entry name" value="RESPONSE_REGULATORY"/>
    <property type="match status" value="1"/>
</dbReference>
<dbReference type="CDD" id="cd17574">
    <property type="entry name" value="REC_OmpR"/>
    <property type="match status" value="1"/>
</dbReference>
<dbReference type="InterPro" id="IPR015943">
    <property type="entry name" value="WD40/YVTN_repeat-like_dom_sf"/>
</dbReference>
<dbReference type="Pfam" id="PF07494">
    <property type="entry name" value="Reg_prop"/>
    <property type="match status" value="2"/>
</dbReference>
<dbReference type="SUPFAM" id="SSF63829">
    <property type="entry name" value="Calcium-dependent phosphotriesterase"/>
    <property type="match status" value="1"/>
</dbReference>
<dbReference type="Pfam" id="PF00512">
    <property type="entry name" value="HisKA"/>
    <property type="match status" value="1"/>
</dbReference>
<dbReference type="PANTHER" id="PTHR43547">
    <property type="entry name" value="TWO-COMPONENT HISTIDINE KINASE"/>
    <property type="match status" value="1"/>
</dbReference>
<keyword evidence="3 7" id="KW-0597">Phosphoprotein</keyword>
<evidence type="ECO:0000313" key="13">
    <source>
        <dbReference type="Proteomes" id="UP000256779"/>
    </source>
</evidence>
<evidence type="ECO:0000256" key="5">
    <source>
        <dbReference type="ARBA" id="ARBA00023125"/>
    </source>
</evidence>
<sequence length="1392" mass="157505">MIDRSMRGFKLVMLVAGFFNLFVLNGQVPSLKFDNYSTLEGLSSSVAIEILEDSEGYLWIGTHDGLNKFDGYGFEIYRNINGDTTSLSNNRITSLIEDHVGRLWVGTNNGLNFLAKGKNTFRRVDFNLQDNSAQNHIRALAFDPKTRWLWVGTEEGLIRFDFDSLGNTVKQLRFTDSTNKIDGSEIDDIVISEKGDVWMVTGRGILHHYLQAEQKFETFQLPEKTSTEINQWPFHLIETIDGEILIGNDLEHLMKFDPSSRSFTVLNLQLGNTVAVSHMLCDTRGNIWLSSDGYGLFVLDSELRLRDHITHDPKKPSSLPNNQPAFTYEDSNEIFWIGTYNKGFCKLSAARSAFVHLTHSREEPNGLSGPIAQAVVVDKKDRVWIGIDGGGLTLYDEHENTFRHFRSDDDNPHTISSDKIVYLCEGKEGGIWACTWDKGINRFDPKTEKAVRYLKEEANQHSISENTIICAAPDRSKGLWVGTFESGINYFDPGKNKFFRFTNQLIERAGLPNSRVQHLFIDKQNRLLVGSTSGLAVVDLNRFDYENPEELPFIPFDKVPFQGMRITHITQGPDGDIWVGSNTGLHRVDEDFSKITSYNVLSGLANNLVVGVTVELDGTVWFTSKGGLSRLNPEKGRIINFSEQDGIQGAEFQSKSIFQKHDGRIFIGGINGLNIFHPDDVVLNHVAVDPMITGLRVLNTEIGVGDTLIDRVLLEKPLNQTEGINLKYNEGFLTIDFVALHYLSQEHVKYAHRMLGVSDDWVYVENENRSATFSNLTSGDYRFEVMATLDDNWDNSSVAALDIHVATPPWRTVYAYLVYCLVVALITWIILRYYSRTMREIRRRELDHNKMEFFMNVSHEFRTPLALILNPVDKLLAELDPNEKPYESALTIQRSSMKLVNLVNQLLDFRKVDLGKSPLDPVKADVVRSVKDSYSMFEDLAKLKGLEMHFETELASTDMWFDPDKLEKIVSNLLSNAIKFTDPGGKIIVRILQEKGKSKAKRLLGKSDPKDFVIIEVEDTGIGLKKEELALVFDRFFHISSTNTGTGIGLNYTKSLVQQHDGEISVISEFGKGSKFVVRLPLVTERASSAWGNHSKHRSKHLASNDSLKSLEYTLVTSDLVPTKSEEAEAEHKSAKTGENQTILIVEDNKELRVHLRKGFEDKFRVKEANNGKVGLQKAIKFCPDVIISDVVMPEMDGFEMCRELKQNDQTVSIPVILLTARSYEEDKIEGYELGADSYLAKPFSMQVLQARVHNLMETRKQLRNRFASVASLSPASDFTSNSLDERLVDSAIKIVTENISNSDFGLEELVTELGISRSYFYRRISSITGQKPSAFIRTIRLKYAADLLKQNAYSIKEIAYKTGFNSSAYFSKTFREHFNKTPREFIDAAEE</sequence>
<dbReference type="InterPro" id="IPR011047">
    <property type="entry name" value="Quinoprotein_ADH-like_sf"/>
</dbReference>
<organism evidence="12 13">
    <name type="scientific">Marinoscillum furvescens DSM 4134</name>
    <dbReference type="NCBI Taxonomy" id="1122208"/>
    <lineage>
        <taxon>Bacteria</taxon>
        <taxon>Pseudomonadati</taxon>
        <taxon>Bacteroidota</taxon>
        <taxon>Cytophagia</taxon>
        <taxon>Cytophagales</taxon>
        <taxon>Reichenbachiellaceae</taxon>
        <taxon>Marinoscillum</taxon>
    </lineage>
</organism>
<evidence type="ECO:0000256" key="6">
    <source>
        <dbReference type="ARBA" id="ARBA00023163"/>
    </source>
</evidence>
<evidence type="ECO:0000256" key="4">
    <source>
        <dbReference type="ARBA" id="ARBA00023015"/>
    </source>
</evidence>
<comment type="caution">
    <text evidence="12">The sequence shown here is derived from an EMBL/GenBank/DDBJ whole genome shotgun (WGS) entry which is preliminary data.</text>
</comment>
<dbReference type="GO" id="GO:0003700">
    <property type="term" value="F:DNA-binding transcription factor activity"/>
    <property type="evidence" value="ECO:0007669"/>
    <property type="project" value="InterPro"/>
</dbReference>
<dbReference type="PROSITE" id="PS00041">
    <property type="entry name" value="HTH_ARAC_FAMILY_1"/>
    <property type="match status" value="1"/>
</dbReference>
<dbReference type="Proteomes" id="UP000256779">
    <property type="component" value="Unassembled WGS sequence"/>
</dbReference>
<dbReference type="InterPro" id="IPR011110">
    <property type="entry name" value="Reg_prop"/>
</dbReference>
<gene>
    <name evidence="12" type="ORF">C7460_11634</name>
</gene>
<dbReference type="Gene3D" id="1.10.287.130">
    <property type="match status" value="1"/>
</dbReference>
<feature type="modified residue" description="4-aspartylphosphate" evidence="7">
    <location>
        <position position="1190"/>
    </location>
</feature>
<dbReference type="InterPro" id="IPR003594">
    <property type="entry name" value="HATPase_dom"/>
</dbReference>
<keyword evidence="6" id="KW-0804">Transcription</keyword>
<dbReference type="Gene3D" id="2.60.40.10">
    <property type="entry name" value="Immunoglobulins"/>
    <property type="match status" value="1"/>
</dbReference>
<feature type="domain" description="Response regulatory" evidence="11">
    <location>
        <begin position="1142"/>
        <end position="1257"/>
    </location>
</feature>
<dbReference type="InterPro" id="IPR011006">
    <property type="entry name" value="CheY-like_superfamily"/>
</dbReference>
<dbReference type="GO" id="GO:0000155">
    <property type="term" value="F:phosphorelay sensor kinase activity"/>
    <property type="evidence" value="ECO:0007669"/>
    <property type="project" value="InterPro"/>
</dbReference>
<dbReference type="Pfam" id="PF12833">
    <property type="entry name" value="HTH_18"/>
    <property type="match status" value="1"/>
</dbReference>
<comment type="catalytic activity">
    <reaction evidence="1">
        <text>ATP + protein L-histidine = ADP + protein N-phospho-L-histidine.</text>
        <dbReference type="EC" id="2.7.13.3"/>
    </reaction>
</comment>
<dbReference type="SUPFAM" id="SSF55874">
    <property type="entry name" value="ATPase domain of HSP90 chaperone/DNA topoisomerase II/histidine kinase"/>
    <property type="match status" value="1"/>
</dbReference>
<dbReference type="PROSITE" id="PS01124">
    <property type="entry name" value="HTH_ARAC_FAMILY_2"/>
    <property type="match status" value="1"/>
</dbReference>
<evidence type="ECO:0000256" key="3">
    <source>
        <dbReference type="ARBA" id="ARBA00022553"/>
    </source>
</evidence>
<dbReference type="EC" id="2.7.13.3" evidence="2"/>
<dbReference type="InterPro" id="IPR005467">
    <property type="entry name" value="His_kinase_dom"/>
</dbReference>
<evidence type="ECO:0000259" key="10">
    <source>
        <dbReference type="PROSITE" id="PS50109"/>
    </source>
</evidence>
<keyword evidence="12" id="KW-0808">Transferase</keyword>
<evidence type="ECO:0000256" key="1">
    <source>
        <dbReference type="ARBA" id="ARBA00000085"/>
    </source>
</evidence>
<dbReference type="SMART" id="SM00387">
    <property type="entry name" value="HATPase_c"/>
    <property type="match status" value="1"/>
</dbReference>
<dbReference type="GO" id="GO:0043565">
    <property type="term" value="F:sequence-specific DNA binding"/>
    <property type="evidence" value="ECO:0007669"/>
    <property type="project" value="InterPro"/>
</dbReference>
<keyword evidence="12" id="KW-0418">Kinase</keyword>
<evidence type="ECO:0000256" key="7">
    <source>
        <dbReference type="PROSITE-ProRule" id="PRU00169"/>
    </source>
</evidence>
<dbReference type="CDD" id="cd00082">
    <property type="entry name" value="HisKA"/>
    <property type="match status" value="1"/>
</dbReference>
<evidence type="ECO:0000256" key="8">
    <source>
        <dbReference type="SAM" id="Phobius"/>
    </source>
</evidence>
<evidence type="ECO:0000313" key="12">
    <source>
        <dbReference type="EMBL" id="RED95976.1"/>
    </source>
</evidence>
<accession>A0A3D9L1L4</accession>
<dbReference type="InterPro" id="IPR018062">
    <property type="entry name" value="HTH_AraC-typ_CS"/>
</dbReference>
<dbReference type="InterPro" id="IPR013783">
    <property type="entry name" value="Ig-like_fold"/>
</dbReference>
<dbReference type="RefSeq" id="WP_115869144.1">
    <property type="nucleotide sequence ID" value="NZ_QREG01000016.1"/>
</dbReference>
<evidence type="ECO:0000259" key="9">
    <source>
        <dbReference type="PROSITE" id="PS01124"/>
    </source>
</evidence>
<dbReference type="Gene3D" id="2.130.10.10">
    <property type="entry name" value="YVTN repeat-like/Quinoprotein amine dehydrogenase"/>
    <property type="match status" value="3"/>
</dbReference>
<keyword evidence="5" id="KW-0238">DNA-binding</keyword>
<dbReference type="InterPro" id="IPR009057">
    <property type="entry name" value="Homeodomain-like_sf"/>
</dbReference>
<dbReference type="SUPFAM" id="SSF46689">
    <property type="entry name" value="Homeodomain-like"/>
    <property type="match status" value="1"/>
</dbReference>
<name>A0A3D9L1L4_MARFU</name>
<keyword evidence="8" id="KW-0472">Membrane</keyword>
<dbReference type="SUPFAM" id="SSF50998">
    <property type="entry name" value="Quinoprotein alcohol dehydrogenase-like"/>
    <property type="match status" value="1"/>
</dbReference>
<dbReference type="SUPFAM" id="SSF47384">
    <property type="entry name" value="Homodimeric domain of signal transducing histidine kinase"/>
    <property type="match status" value="1"/>
</dbReference>
<dbReference type="InterPro" id="IPR018060">
    <property type="entry name" value="HTH_AraC"/>
</dbReference>
<feature type="domain" description="Histidine kinase" evidence="10">
    <location>
        <begin position="856"/>
        <end position="1084"/>
    </location>
</feature>
<protein>
    <recommendedName>
        <fullName evidence="2">histidine kinase</fullName>
        <ecNumber evidence="2">2.7.13.3</ecNumber>
    </recommendedName>
</protein>
<reference evidence="12 13" key="1">
    <citation type="submission" date="2018-07" db="EMBL/GenBank/DDBJ databases">
        <title>Genomic Encyclopedia of Type Strains, Phase IV (KMG-IV): sequencing the most valuable type-strain genomes for metagenomic binning, comparative biology and taxonomic classification.</title>
        <authorList>
            <person name="Goeker M."/>
        </authorList>
    </citation>
    <scope>NUCLEOTIDE SEQUENCE [LARGE SCALE GENOMIC DNA]</scope>
    <source>
        <strain evidence="12 13">DSM 4134</strain>
    </source>
</reference>
<keyword evidence="8" id="KW-1133">Transmembrane helix</keyword>
<dbReference type="InterPro" id="IPR003661">
    <property type="entry name" value="HisK_dim/P_dom"/>
</dbReference>
<proteinExistence type="predicted"/>
<dbReference type="PROSITE" id="PS50109">
    <property type="entry name" value="HIS_KIN"/>
    <property type="match status" value="1"/>
</dbReference>
<dbReference type="InterPro" id="IPR036890">
    <property type="entry name" value="HATPase_C_sf"/>
</dbReference>
<dbReference type="EMBL" id="QREG01000016">
    <property type="protein sequence ID" value="RED95976.1"/>
    <property type="molecule type" value="Genomic_DNA"/>
</dbReference>
<dbReference type="OrthoDB" id="9797097at2"/>
<dbReference type="PANTHER" id="PTHR43547:SF2">
    <property type="entry name" value="HYBRID SIGNAL TRANSDUCTION HISTIDINE KINASE C"/>
    <property type="match status" value="1"/>
</dbReference>
<keyword evidence="8" id="KW-0812">Transmembrane</keyword>
<dbReference type="Gene3D" id="1.10.10.60">
    <property type="entry name" value="Homeodomain-like"/>
    <property type="match status" value="1"/>
</dbReference>
<dbReference type="PRINTS" id="PR00344">
    <property type="entry name" value="BCTRLSENSOR"/>
</dbReference>
<dbReference type="Gene3D" id="3.40.50.2300">
    <property type="match status" value="1"/>
</dbReference>
<dbReference type="Pfam" id="PF02518">
    <property type="entry name" value="HATPase_c"/>
    <property type="match status" value="1"/>
</dbReference>
<evidence type="ECO:0000256" key="2">
    <source>
        <dbReference type="ARBA" id="ARBA00012438"/>
    </source>
</evidence>
<dbReference type="InterPro" id="IPR001789">
    <property type="entry name" value="Sig_transdc_resp-reg_receiver"/>
</dbReference>
<dbReference type="InterPro" id="IPR004358">
    <property type="entry name" value="Sig_transdc_His_kin-like_C"/>
</dbReference>
<evidence type="ECO:0000259" key="11">
    <source>
        <dbReference type="PROSITE" id="PS50110"/>
    </source>
</evidence>
<dbReference type="InterPro" id="IPR011123">
    <property type="entry name" value="Y_Y_Y"/>
</dbReference>
<dbReference type="Gene3D" id="3.30.565.10">
    <property type="entry name" value="Histidine kinase-like ATPase, C-terminal domain"/>
    <property type="match status" value="1"/>
</dbReference>
<dbReference type="SUPFAM" id="SSF52172">
    <property type="entry name" value="CheY-like"/>
    <property type="match status" value="1"/>
</dbReference>
<dbReference type="SMART" id="SM00388">
    <property type="entry name" value="HisKA"/>
    <property type="match status" value="1"/>
</dbReference>
<keyword evidence="13" id="KW-1185">Reference proteome</keyword>
<dbReference type="Pfam" id="PF00072">
    <property type="entry name" value="Response_reg"/>
    <property type="match status" value="1"/>
</dbReference>
<dbReference type="SMART" id="SM00448">
    <property type="entry name" value="REC"/>
    <property type="match status" value="1"/>
</dbReference>
<dbReference type="SMART" id="SM00342">
    <property type="entry name" value="HTH_ARAC"/>
    <property type="match status" value="1"/>
</dbReference>
<feature type="transmembrane region" description="Helical" evidence="8">
    <location>
        <begin position="813"/>
        <end position="834"/>
    </location>
</feature>
<dbReference type="Pfam" id="PF07495">
    <property type="entry name" value="Y_Y_Y"/>
    <property type="match status" value="1"/>
</dbReference>